<dbReference type="Gene3D" id="1.10.510.10">
    <property type="entry name" value="Transferase(Phosphotransferase) domain 1"/>
    <property type="match status" value="2"/>
</dbReference>
<feature type="compositionally biased region" description="Polar residues" evidence="5">
    <location>
        <begin position="341"/>
        <end position="353"/>
    </location>
</feature>
<dbReference type="InterPro" id="IPR051681">
    <property type="entry name" value="Ser/Thr_Kinases-Pseudokinases"/>
</dbReference>
<dbReference type="InterPro" id="IPR008271">
    <property type="entry name" value="Ser/Thr_kinase_AS"/>
</dbReference>
<dbReference type="PANTHER" id="PTHR44329">
    <property type="entry name" value="SERINE/THREONINE-PROTEIN KINASE TNNI3K-RELATED"/>
    <property type="match status" value="1"/>
</dbReference>
<dbReference type="InterPro" id="IPR011009">
    <property type="entry name" value="Kinase-like_dom_sf"/>
</dbReference>
<dbReference type="InterPro" id="IPR000719">
    <property type="entry name" value="Prot_kinase_dom"/>
</dbReference>
<name>A0A7S2TKN5_9EUKA</name>
<evidence type="ECO:0000256" key="5">
    <source>
        <dbReference type="SAM" id="MobiDB-lite"/>
    </source>
</evidence>
<dbReference type="PROSITE" id="PS00108">
    <property type="entry name" value="PROTEIN_KINASE_ST"/>
    <property type="match status" value="1"/>
</dbReference>
<gene>
    <name evidence="7" type="ORF">LSP00402_LOCUS5977</name>
</gene>
<dbReference type="AlphaFoldDB" id="A0A7S2TKN5"/>
<dbReference type="PROSITE" id="PS50011">
    <property type="entry name" value="PROTEIN_KINASE_DOM"/>
    <property type="match status" value="1"/>
</dbReference>
<accession>A0A7S2TKN5</accession>
<dbReference type="GO" id="GO:0005524">
    <property type="term" value="F:ATP binding"/>
    <property type="evidence" value="ECO:0007669"/>
    <property type="project" value="UniProtKB-KW"/>
</dbReference>
<feature type="region of interest" description="Disordered" evidence="5">
    <location>
        <begin position="333"/>
        <end position="371"/>
    </location>
</feature>
<keyword evidence="1" id="KW-0808">Transferase</keyword>
<dbReference type="PANTHER" id="PTHR44329:SF288">
    <property type="entry name" value="MITOGEN-ACTIVATED PROTEIN KINASE KINASE KINASE 20"/>
    <property type="match status" value="1"/>
</dbReference>
<organism evidence="7">
    <name type="scientific">Lotharella oceanica</name>
    <dbReference type="NCBI Taxonomy" id="641309"/>
    <lineage>
        <taxon>Eukaryota</taxon>
        <taxon>Sar</taxon>
        <taxon>Rhizaria</taxon>
        <taxon>Cercozoa</taxon>
        <taxon>Chlorarachniophyceae</taxon>
        <taxon>Lotharella</taxon>
    </lineage>
</organism>
<dbReference type="SMART" id="SM00220">
    <property type="entry name" value="S_TKc"/>
    <property type="match status" value="1"/>
</dbReference>
<evidence type="ECO:0000313" key="7">
    <source>
        <dbReference type="EMBL" id="CAD9755984.1"/>
    </source>
</evidence>
<keyword evidence="4" id="KW-0067">ATP-binding</keyword>
<evidence type="ECO:0000256" key="4">
    <source>
        <dbReference type="ARBA" id="ARBA00022840"/>
    </source>
</evidence>
<reference evidence="7" key="1">
    <citation type="submission" date="2021-01" db="EMBL/GenBank/DDBJ databases">
        <authorList>
            <person name="Corre E."/>
            <person name="Pelletier E."/>
            <person name="Niang G."/>
            <person name="Scheremetjew M."/>
            <person name="Finn R."/>
            <person name="Kale V."/>
            <person name="Holt S."/>
            <person name="Cochrane G."/>
            <person name="Meng A."/>
            <person name="Brown T."/>
            <person name="Cohen L."/>
        </authorList>
    </citation>
    <scope>NUCLEOTIDE SEQUENCE</scope>
    <source>
        <strain evidence="7">CCMP622</strain>
    </source>
</reference>
<protein>
    <recommendedName>
        <fullName evidence="6">Protein kinase domain-containing protein</fullName>
    </recommendedName>
</protein>
<feature type="domain" description="Protein kinase" evidence="6">
    <location>
        <begin position="125"/>
        <end position="509"/>
    </location>
</feature>
<evidence type="ECO:0000256" key="2">
    <source>
        <dbReference type="ARBA" id="ARBA00022741"/>
    </source>
</evidence>
<keyword evidence="3" id="KW-0418">Kinase</keyword>
<evidence type="ECO:0000256" key="3">
    <source>
        <dbReference type="ARBA" id="ARBA00022777"/>
    </source>
</evidence>
<dbReference type="SUPFAM" id="SSF56112">
    <property type="entry name" value="Protein kinase-like (PK-like)"/>
    <property type="match status" value="1"/>
</dbReference>
<sequence length="539" mass="61219">MQCYVTAAAGYYLAIVYGLLHLHPSFAEPSPVPVAKRTFPTSIEAHAQRASDNGRETLAWADVMMTLAFPVLLWLTLKREAQWWRKFALQVMGMGRVMQGMENIPVQTCHQMLRGHLSMIDFTELDFLGRGGSGASGAVYRCRYQGKLVAAKSFVEKAISIPDLLRVGKEAFVCHRIRHENVVEFLGMCISPPDLYLVFEWCTHKTLLTILLDLQNTKLHWRTRVRFAVEVARGLNALHEHGVVHRDVKSENVLVTLNKNNRLSCKLCDFGSSRLIQTLNKSAPILNDEFKTGTTNQSDDARIWGKTRGHVEAKERHLNGHDRHHVLNIDDKHLASPNPRIGSTSYSANATPRTDQKSHRRNTSVFDPNLPIHQTTNWEEENFLTGLVGTPAYMAPELLANIHCGANAITALARRVQYGFKVDMFSFGYVMWELLTRRQVYSNQKFSFKQIHTQVLEGARPPIPPEMSSNFHYHEFTALLKECWAANPGKRPRSKVVVKRLTSIYHKIRQKQKFETPAIRAVDMPADNVDYQPLARSST</sequence>
<keyword evidence="2" id="KW-0547">Nucleotide-binding</keyword>
<dbReference type="EMBL" id="HBHP01009679">
    <property type="protein sequence ID" value="CAD9755984.1"/>
    <property type="molecule type" value="Transcribed_RNA"/>
</dbReference>
<evidence type="ECO:0000256" key="1">
    <source>
        <dbReference type="ARBA" id="ARBA00022679"/>
    </source>
</evidence>
<dbReference type="GO" id="GO:0004674">
    <property type="term" value="F:protein serine/threonine kinase activity"/>
    <property type="evidence" value="ECO:0007669"/>
    <property type="project" value="TreeGrafter"/>
</dbReference>
<dbReference type="Pfam" id="PF00069">
    <property type="entry name" value="Pkinase"/>
    <property type="match status" value="2"/>
</dbReference>
<evidence type="ECO:0000259" key="6">
    <source>
        <dbReference type="PROSITE" id="PS50011"/>
    </source>
</evidence>
<proteinExistence type="predicted"/>